<reference evidence="1 2" key="1">
    <citation type="submission" date="2024-04" db="EMBL/GenBank/DDBJ databases">
        <authorList>
            <person name="Cremers G."/>
        </authorList>
    </citation>
    <scope>NUCLEOTIDE SEQUENCE [LARGE SCALE GENOMIC DNA]</scope>
    <source>
        <strain evidence="1">MeCH1-AG</strain>
    </source>
</reference>
<sequence length="62" mass="6936">MKALSRVPNRPLAEVCDDFRLGRDILSLAPTFAMQGRGVCATMGSVTWRGQWKRQRESVLDG</sequence>
<protein>
    <submittedName>
        <fullName evidence="1">Uncharacterized protein</fullName>
    </submittedName>
</protein>
<name>A0ABM9NJ75_9GAMM</name>
<dbReference type="Proteomes" id="UP001497493">
    <property type="component" value="Chromosome"/>
</dbReference>
<keyword evidence="2" id="KW-1185">Reference proteome</keyword>
<dbReference type="EMBL" id="OZ026884">
    <property type="protein sequence ID" value="CAL1240683.1"/>
    <property type="molecule type" value="Genomic_DNA"/>
</dbReference>
<organism evidence="1 2">
    <name type="scientific">Candidatus Methylocalor cossyra</name>
    <dbReference type="NCBI Taxonomy" id="3108543"/>
    <lineage>
        <taxon>Bacteria</taxon>
        <taxon>Pseudomonadati</taxon>
        <taxon>Pseudomonadota</taxon>
        <taxon>Gammaproteobacteria</taxon>
        <taxon>Methylococcales</taxon>
        <taxon>Methylococcaceae</taxon>
        <taxon>Candidatus Methylocalor</taxon>
    </lineage>
</organism>
<gene>
    <name evidence="1" type="ORF">MECH1_V1_1907</name>
</gene>
<accession>A0ABM9NJ75</accession>
<evidence type="ECO:0000313" key="1">
    <source>
        <dbReference type="EMBL" id="CAL1240683.1"/>
    </source>
</evidence>
<evidence type="ECO:0000313" key="2">
    <source>
        <dbReference type="Proteomes" id="UP001497493"/>
    </source>
</evidence>
<proteinExistence type="predicted"/>